<keyword evidence="3" id="KW-0378">Hydrolase</keyword>
<dbReference type="PROSITE" id="PS51419">
    <property type="entry name" value="RAB"/>
    <property type="match status" value="1"/>
</dbReference>
<dbReference type="PANTHER" id="PTHR45704">
    <property type="entry name" value="RAS-LIKE FAMILY MEMBER 11"/>
    <property type="match status" value="1"/>
</dbReference>
<evidence type="ECO:0000313" key="5">
    <source>
        <dbReference type="EMBL" id="PAV74640.1"/>
    </source>
</evidence>
<dbReference type="PROSITE" id="PS51421">
    <property type="entry name" value="RAS"/>
    <property type="match status" value="1"/>
</dbReference>
<comment type="catalytic activity">
    <reaction evidence="4">
        <text>GTP + H2O = GDP + phosphate + H(+)</text>
        <dbReference type="Rhea" id="RHEA:19669"/>
        <dbReference type="ChEBI" id="CHEBI:15377"/>
        <dbReference type="ChEBI" id="CHEBI:15378"/>
        <dbReference type="ChEBI" id="CHEBI:37565"/>
        <dbReference type="ChEBI" id="CHEBI:43474"/>
        <dbReference type="ChEBI" id="CHEBI:58189"/>
        <dbReference type="EC" id="3.6.5.2"/>
    </reaction>
</comment>
<dbReference type="SUPFAM" id="SSF52540">
    <property type="entry name" value="P-loop containing nucleoside triphosphate hydrolases"/>
    <property type="match status" value="1"/>
</dbReference>
<dbReference type="SMART" id="SM00175">
    <property type="entry name" value="RAB"/>
    <property type="match status" value="1"/>
</dbReference>
<dbReference type="InterPro" id="IPR001806">
    <property type="entry name" value="Small_GTPase"/>
</dbReference>
<evidence type="ECO:0000313" key="6">
    <source>
        <dbReference type="Proteomes" id="UP000218231"/>
    </source>
</evidence>
<dbReference type="EMBL" id="LIAE01008309">
    <property type="protein sequence ID" value="PAV74640.1"/>
    <property type="molecule type" value="Genomic_DNA"/>
</dbReference>
<evidence type="ECO:0000256" key="4">
    <source>
        <dbReference type="ARBA" id="ARBA00048098"/>
    </source>
</evidence>
<dbReference type="OrthoDB" id="265044at2759"/>
<dbReference type="Gene3D" id="3.40.50.300">
    <property type="entry name" value="P-loop containing nucleotide triphosphate hydrolases"/>
    <property type="match status" value="1"/>
</dbReference>
<dbReference type="Pfam" id="PF00071">
    <property type="entry name" value="Ras"/>
    <property type="match status" value="1"/>
</dbReference>
<comment type="similarity">
    <text evidence="1">Belongs to the small GTPase superfamily. Ras family.</text>
</comment>
<dbReference type="AlphaFoldDB" id="A0A2A2KL88"/>
<reference evidence="5 6" key="1">
    <citation type="journal article" date="2017" name="Curr. Biol.">
        <title>Genome architecture and evolution of a unichromosomal asexual nematode.</title>
        <authorList>
            <person name="Fradin H."/>
            <person name="Zegar C."/>
            <person name="Gutwein M."/>
            <person name="Lucas J."/>
            <person name="Kovtun M."/>
            <person name="Corcoran D."/>
            <person name="Baugh L.R."/>
            <person name="Kiontke K."/>
            <person name="Gunsalus K."/>
            <person name="Fitch D.H."/>
            <person name="Piano F."/>
        </authorList>
    </citation>
    <scope>NUCLEOTIDE SEQUENCE [LARGE SCALE GENOMIC DNA]</scope>
    <source>
        <strain evidence="5">PF1309</strain>
    </source>
</reference>
<dbReference type="GO" id="GO:0005525">
    <property type="term" value="F:GTP binding"/>
    <property type="evidence" value="ECO:0007669"/>
    <property type="project" value="InterPro"/>
</dbReference>
<evidence type="ECO:0000256" key="3">
    <source>
        <dbReference type="ARBA" id="ARBA00022801"/>
    </source>
</evidence>
<dbReference type="SMART" id="SM00173">
    <property type="entry name" value="RAS"/>
    <property type="match status" value="1"/>
</dbReference>
<accession>A0A2A2KL88</accession>
<dbReference type="EC" id="3.6.5.2" evidence="2"/>
<sequence length="96" mass="11021">MRLRHIDSADAFILAYSVESHESMMSTLQILSEIAKRRTVHQIARVLVGCKSDSHYREVSLEEGSDLSAQLQCSFAETSALSDFNVYELYYTFLFY</sequence>
<gene>
    <name evidence="5" type="ORF">WR25_25641</name>
</gene>
<protein>
    <recommendedName>
        <fullName evidence="2">small monomeric GTPase</fullName>
        <ecNumber evidence="2">3.6.5.2</ecNumber>
    </recommendedName>
</protein>
<evidence type="ECO:0000256" key="1">
    <source>
        <dbReference type="ARBA" id="ARBA00008344"/>
    </source>
</evidence>
<organism evidence="5 6">
    <name type="scientific">Diploscapter pachys</name>
    <dbReference type="NCBI Taxonomy" id="2018661"/>
    <lineage>
        <taxon>Eukaryota</taxon>
        <taxon>Metazoa</taxon>
        <taxon>Ecdysozoa</taxon>
        <taxon>Nematoda</taxon>
        <taxon>Chromadorea</taxon>
        <taxon>Rhabditida</taxon>
        <taxon>Rhabditina</taxon>
        <taxon>Rhabditomorpha</taxon>
        <taxon>Rhabditoidea</taxon>
        <taxon>Rhabditidae</taxon>
        <taxon>Diploscapter</taxon>
    </lineage>
</organism>
<comment type="caution">
    <text evidence="5">The sequence shown here is derived from an EMBL/GenBank/DDBJ whole genome shotgun (WGS) entry which is preliminary data.</text>
</comment>
<dbReference type="STRING" id="2018661.A0A2A2KL88"/>
<evidence type="ECO:0000256" key="2">
    <source>
        <dbReference type="ARBA" id="ARBA00011984"/>
    </source>
</evidence>
<name>A0A2A2KL88_9BILA</name>
<dbReference type="GO" id="GO:0003925">
    <property type="term" value="F:G protein activity"/>
    <property type="evidence" value="ECO:0007669"/>
    <property type="project" value="UniProtKB-EC"/>
</dbReference>
<keyword evidence="6" id="KW-1185">Reference proteome</keyword>
<dbReference type="InterPro" id="IPR051065">
    <property type="entry name" value="Ras-related_GTPase"/>
</dbReference>
<dbReference type="InterPro" id="IPR027417">
    <property type="entry name" value="P-loop_NTPase"/>
</dbReference>
<dbReference type="Proteomes" id="UP000218231">
    <property type="component" value="Unassembled WGS sequence"/>
</dbReference>
<proteinExistence type="inferred from homology"/>